<gene>
    <name evidence="1" type="ORF">AVEN_107776_1</name>
</gene>
<dbReference type="OrthoDB" id="10056271at2759"/>
<evidence type="ECO:0008006" key="3">
    <source>
        <dbReference type="Google" id="ProtNLM"/>
    </source>
</evidence>
<dbReference type="AlphaFoldDB" id="A0A4Y2NI89"/>
<dbReference type="SUPFAM" id="SSF49265">
    <property type="entry name" value="Fibronectin type III"/>
    <property type="match status" value="1"/>
</dbReference>
<dbReference type="CDD" id="cd00063">
    <property type="entry name" value="FN3"/>
    <property type="match status" value="1"/>
</dbReference>
<organism evidence="1 2">
    <name type="scientific">Araneus ventricosus</name>
    <name type="common">Orbweaver spider</name>
    <name type="synonym">Epeira ventricosa</name>
    <dbReference type="NCBI Taxonomy" id="182803"/>
    <lineage>
        <taxon>Eukaryota</taxon>
        <taxon>Metazoa</taxon>
        <taxon>Ecdysozoa</taxon>
        <taxon>Arthropoda</taxon>
        <taxon>Chelicerata</taxon>
        <taxon>Arachnida</taxon>
        <taxon>Araneae</taxon>
        <taxon>Araneomorphae</taxon>
        <taxon>Entelegynae</taxon>
        <taxon>Araneoidea</taxon>
        <taxon>Araneidae</taxon>
        <taxon>Araneus</taxon>
    </lineage>
</organism>
<dbReference type="EMBL" id="BGPR01009276">
    <property type="protein sequence ID" value="GBN39031.1"/>
    <property type="molecule type" value="Genomic_DNA"/>
</dbReference>
<dbReference type="InterPro" id="IPR003961">
    <property type="entry name" value="FN3_dom"/>
</dbReference>
<dbReference type="Gene3D" id="2.60.40.10">
    <property type="entry name" value="Immunoglobulins"/>
    <property type="match status" value="1"/>
</dbReference>
<evidence type="ECO:0000313" key="1">
    <source>
        <dbReference type="EMBL" id="GBN39031.1"/>
    </source>
</evidence>
<feature type="non-terminal residue" evidence="1">
    <location>
        <position position="1"/>
    </location>
</feature>
<dbReference type="InterPro" id="IPR013783">
    <property type="entry name" value="Ig-like_fold"/>
</dbReference>
<keyword evidence="2" id="KW-1185">Reference proteome</keyword>
<comment type="caution">
    <text evidence="1">The sequence shown here is derived from an EMBL/GenBank/DDBJ whole genome shotgun (WGS) entry which is preliminary data.</text>
</comment>
<accession>A0A4Y2NI89</accession>
<protein>
    <recommendedName>
        <fullName evidence="3">Fibronectin type-III domain-containing protein</fullName>
    </recommendedName>
</protein>
<reference evidence="1 2" key="1">
    <citation type="journal article" date="2019" name="Sci. Rep.">
        <title>Orb-weaving spider Araneus ventricosus genome elucidates the spidroin gene catalogue.</title>
        <authorList>
            <person name="Kono N."/>
            <person name="Nakamura H."/>
            <person name="Ohtoshi R."/>
            <person name="Moran D.A.P."/>
            <person name="Shinohara A."/>
            <person name="Yoshida Y."/>
            <person name="Fujiwara M."/>
            <person name="Mori M."/>
            <person name="Tomita M."/>
            <person name="Arakawa K."/>
        </authorList>
    </citation>
    <scope>NUCLEOTIDE SEQUENCE [LARGE SCALE GENOMIC DNA]</scope>
</reference>
<dbReference type="Proteomes" id="UP000499080">
    <property type="component" value="Unassembled WGS sequence"/>
</dbReference>
<dbReference type="InterPro" id="IPR036116">
    <property type="entry name" value="FN3_sf"/>
</dbReference>
<evidence type="ECO:0000313" key="2">
    <source>
        <dbReference type="Proteomes" id="UP000499080"/>
    </source>
</evidence>
<proteinExistence type="predicted"/>
<name>A0A4Y2NI89_ARAVE</name>
<sequence length="76" mass="8855">GPWKNAEYVMPEETVPEPPTIITEQETISNFPDRFEVRWEVPNDNGEPITQFEVRYFKGECPVIELLSSARWEVEG</sequence>